<evidence type="ECO:0000256" key="7">
    <source>
        <dbReference type="SAM" id="Phobius"/>
    </source>
</evidence>
<feature type="transmembrane region" description="Helical" evidence="7">
    <location>
        <begin position="69"/>
        <end position="89"/>
    </location>
</feature>
<keyword evidence="10" id="KW-1185">Reference proteome</keyword>
<sequence>MSGKAARLQRRRLATRLAFFALFVLAPPLDLFRLDLTRGHFVLFGWDWTLGLEPFLRGEIGAGEVTVNLLLRGLLPIVLVVGVFFWVSWRWGRLYCGWLCPHFSVVELINGLMRRAGGRPSLWEREPLPQERPDGTRERRDRRWWWAVWPAVGGFAFLWALVLLTYLMPPAEIYGGLLRGGLGRYETVFLAAATAVFTIEFALARHLFCRYGCAVGLFQSYVWMANRRAMVVGYDRTRAEACADCLGHCEHVCPMRLKPRAIKRRMFACVQCARCIQACDETRARHGDEGLLTWVRDACALDVSWRDIGRPYVCTAPDCFLRHRDRLHGRAATWKNPSVSSGTG</sequence>
<accession>A0A3N1XS55</accession>
<evidence type="ECO:0000256" key="4">
    <source>
        <dbReference type="ARBA" id="ARBA00022982"/>
    </source>
</evidence>
<feature type="transmembrane region" description="Helical" evidence="7">
    <location>
        <begin position="188"/>
        <end position="208"/>
    </location>
</feature>
<keyword evidence="3" id="KW-0479">Metal-binding</keyword>
<evidence type="ECO:0000313" key="9">
    <source>
        <dbReference type="EMBL" id="ROR29493.1"/>
    </source>
</evidence>
<keyword evidence="7" id="KW-0472">Membrane</keyword>
<keyword evidence="2" id="KW-0004">4Fe-4S</keyword>
<feature type="domain" description="4Fe-4S ferredoxin-type" evidence="8">
    <location>
        <begin position="76"/>
        <end position="118"/>
    </location>
</feature>
<dbReference type="GO" id="GO:0005886">
    <property type="term" value="C:plasma membrane"/>
    <property type="evidence" value="ECO:0007669"/>
    <property type="project" value="TreeGrafter"/>
</dbReference>
<name>A0A3N1XS55_9GAMM</name>
<evidence type="ECO:0000256" key="2">
    <source>
        <dbReference type="ARBA" id="ARBA00022485"/>
    </source>
</evidence>
<dbReference type="RefSeq" id="WP_211331985.1">
    <property type="nucleotide sequence ID" value="NZ_RJVI01000003.1"/>
</dbReference>
<comment type="caution">
    <text evidence="9">The sequence shown here is derived from an EMBL/GenBank/DDBJ whole genome shotgun (WGS) entry which is preliminary data.</text>
</comment>
<evidence type="ECO:0000256" key="3">
    <source>
        <dbReference type="ARBA" id="ARBA00022723"/>
    </source>
</evidence>
<keyword evidence="6" id="KW-0411">Iron-sulfur</keyword>
<dbReference type="EMBL" id="RJVI01000003">
    <property type="protein sequence ID" value="ROR29493.1"/>
    <property type="molecule type" value="Genomic_DNA"/>
</dbReference>
<dbReference type="GO" id="GO:0046872">
    <property type="term" value="F:metal ion binding"/>
    <property type="evidence" value="ECO:0007669"/>
    <property type="project" value="UniProtKB-KW"/>
</dbReference>
<keyword evidence="1" id="KW-0813">Transport</keyword>
<dbReference type="SUPFAM" id="SSF54862">
    <property type="entry name" value="4Fe-4S ferredoxins"/>
    <property type="match status" value="1"/>
</dbReference>
<keyword evidence="5" id="KW-0408">Iron</keyword>
<organism evidence="9 10">
    <name type="scientific">Inmirania thermothiophila</name>
    <dbReference type="NCBI Taxonomy" id="1750597"/>
    <lineage>
        <taxon>Bacteria</taxon>
        <taxon>Pseudomonadati</taxon>
        <taxon>Pseudomonadota</taxon>
        <taxon>Gammaproteobacteria</taxon>
        <taxon>Chromatiales</taxon>
        <taxon>Ectothiorhodospiraceae</taxon>
        <taxon>Inmirania</taxon>
    </lineage>
</organism>
<keyword evidence="7" id="KW-0812">Transmembrane</keyword>
<dbReference type="GO" id="GO:0051539">
    <property type="term" value="F:4 iron, 4 sulfur cluster binding"/>
    <property type="evidence" value="ECO:0007669"/>
    <property type="project" value="UniProtKB-KW"/>
</dbReference>
<dbReference type="InterPro" id="IPR051684">
    <property type="entry name" value="Electron_Trans/Redox"/>
</dbReference>
<gene>
    <name evidence="9" type="ORF">EDC57_2163</name>
</gene>
<protein>
    <submittedName>
        <fullName evidence="9">4Fe-4S binding protein</fullName>
    </submittedName>
</protein>
<dbReference type="AlphaFoldDB" id="A0A3N1XS55"/>
<proteinExistence type="predicted"/>
<dbReference type="Pfam" id="PF12801">
    <property type="entry name" value="Fer4_5"/>
    <property type="match status" value="2"/>
</dbReference>
<keyword evidence="4" id="KW-0249">Electron transport</keyword>
<evidence type="ECO:0000313" key="10">
    <source>
        <dbReference type="Proteomes" id="UP000276634"/>
    </source>
</evidence>
<reference evidence="9 10" key="1">
    <citation type="submission" date="2018-11" db="EMBL/GenBank/DDBJ databases">
        <title>Genomic Encyclopedia of Type Strains, Phase IV (KMG-IV): sequencing the most valuable type-strain genomes for metagenomic binning, comparative biology and taxonomic classification.</title>
        <authorList>
            <person name="Goeker M."/>
        </authorList>
    </citation>
    <scope>NUCLEOTIDE SEQUENCE [LARGE SCALE GENOMIC DNA]</scope>
    <source>
        <strain evidence="9 10">DSM 100275</strain>
    </source>
</reference>
<evidence type="ECO:0000259" key="8">
    <source>
        <dbReference type="Pfam" id="PF12801"/>
    </source>
</evidence>
<feature type="domain" description="4Fe-4S ferredoxin-type" evidence="8">
    <location>
        <begin position="190"/>
        <end position="223"/>
    </location>
</feature>
<evidence type="ECO:0000256" key="6">
    <source>
        <dbReference type="ARBA" id="ARBA00023014"/>
    </source>
</evidence>
<dbReference type="InterPro" id="IPR017896">
    <property type="entry name" value="4Fe4S_Fe-S-bd"/>
</dbReference>
<keyword evidence="7" id="KW-1133">Transmembrane helix</keyword>
<dbReference type="PANTHER" id="PTHR30176:SF3">
    <property type="entry name" value="FERREDOXIN-TYPE PROTEIN NAPH"/>
    <property type="match status" value="1"/>
</dbReference>
<evidence type="ECO:0000256" key="1">
    <source>
        <dbReference type="ARBA" id="ARBA00022448"/>
    </source>
</evidence>
<feature type="transmembrane region" description="Helical" evidence="7">
    <location>
        <begin position="144"/>
        <end position="168"/>
    </location>
</feature>
<dbReference type="Proteomes" id="UP000276634">
    <property type="component" value="Unassembled WGS sequence"/>
</dbReference>
<evidence type="ECO:0000256" key="5">
    <source>
        <dbReference type="ARBA" id="ARBA00023004"/>
    </source>
</evidence>
<dbReference type="PANTHER" id="PTHR30176">
    <property type="entry name" value="FERREDOXIN-TYPE PROTEIN NAPH"/>
    <property type="match status" value="1"/>
</dbReference>